<comment type="caution">
    <text evidence="2">The sequence shown here is derived from an EMBL/GenBank/DDBJ whole genome shotgun (WGS) entry which is preliminary data.</text>
</comment>
<keyword evidence="1" id="KW-0813">Transport</keyword>
<evidence type="ECO:0000313" key="3">
    <source>
        <dbReference type="Proteomes" id="UP001174909"/>
    </source>
</evidence>
<dbReference type="InterPro" id="IPR008554">
    <property type="entry name" value="Glutaredoxin-like"/>
</dbReference>
<protein>
    <recommendedName>
        <fullName evidence="1">Glutaredoxin-like protein</fullName>
    </recommendedName>
</protein>
<dbReference type="Proteomes" id="UP001174909">
    <property type="component" value="Unassembled WGS sequence"/>
</dbReference>
<organism evidence="2 3">
    <name type="scientific">Geodia barretti</name>
    <name type="common">Barrett's horny sponge</name>
    <dbReference type="NCBI Taxonomy" id="519541"/>
    <lineage>
        <taxon>Eukaryota</taxon>
        <taxon>Metazoa</taxon>
        <taxon>Porifera</taxon>
        <taxon>Demospongiae</taxon>
        <taxon>Heteroscleromorpha</taxon>
        <taxon>Tetractinellida</taxon>
        <taxon>Astrophorina</taxon>
        <taxon>Geodiidae</taxon>
        <taxon>Geodia</taxon>
    </lineage>
</organism>
<dbReference type="EMBL" id="CASHTH010000960">
    <property type="protein sequence ID" value="CAI8009455.1"/>
    <property type="molecule type" value="Genomic_DNA"/>
</dbReference>
<sequence>MACASARMQRLVAVRRAPQLLVSMRRFSEERLPTLTLFTKKYSPCSLCDDAKEVLKQYENEFIYEEEYIDLAENKEWFERYKYDIPVIHMNGDLLMMHRVDQDKLRTALDSLTNNKT</sequence>
<evidence type="ECO:0000313" key="2">
    <source>
        <dbReference type="EMBL" id="CAI8009455.1"/>
    </source>
</evidence>
<dbReference type="SUPFAM" id="SSF52833">
    <property type="entry name" value="Thioredoxin-like"/>
    <property type="match status" value="1"/>
</dbReference>
<dbReference type="Gene3D" id="3.40.30.10">
    <property type="entry name" value="Glutaredoxin"/>
    <property type="match status" value="1"/>
</dbReference>
<dbReference type="PANTHER" id="PTHR33558:SF1">
    <property type="entry name" value="GLUTAREDOXIN-LIKE PROTEIN C5ORF63 HOMOLOG"/>
    <property type="match status" value="1"/>
</dbReference>
<accession>A0AA35RDG2</accession>
<keyword evidence="1" id="KW-0249">Electron transport</keyword>
<reference evidence="2" key="1">
    <citation type="submission" date="2023-03" db="EMBL/GenBank/DDBJ databases">
        <authorList>
            <person name="Steffen K."/>
            <person name="Cardenas P."/>
        </authorList>
    </citation>
    <scope>NUCLEOTIDE SEQUENCE</scope>
</reference>
<dbReference type="PANTHER" id="PTHR33558">
    <property type="entry name" value="GLUTAREDOXIN-LIKE PROTEIN C5ORF63 HOMOLOG"/>
    <property type="match status" value="1"/>
</dbReference>
<gene>
    <name evidence="2" type="ORF">GBAR_LOCUS6341</name>
</gene>
<keyword evidence="3" id="KW-1185">Reference proteome</keyword>
<name>A0AA35RDG2_GEOBA</name>
<dbReference type="InterPro" id="IPR052565">
    <property type="entry name" value="Glutaredoxin-like_YDR286C"/>
</dbReference>
<proteinExistence type="inferred from homology"/>
<evidence type="ECO:0000256" key="1">
    <source>
        <dbReference type="RuleBase" id="RU363082"/>
    </source>
</evidence>
<dbReference type="AlphaFoldDB" id="A0AA35RDG2"/>
<dbReference type="InterPro" id="IPR036249">
    <property type="entry name" value="Thioredoxin-like_sf"/>
</dbReference>
<comment type="similarity">
    <text evidence="1">Belongs to the glutaredoxin family.</text>
</comment>
<dbReference type="Pfam" id="PF05768">
    <property type="entry name" value="Glrx-like"/>
    <property type="match status" value="1"/>
</dbReference>